<dbReference type="EMBL" id="SDMP01000001">
    <property type="protein sequence ID" value="RYR78417.1"/>
    <property type="molecule type" value="Genomic_DNA"/>
</dbReference>
<evidence type="ECO:0000313" key="1">
    <source>
        <dbReference type="EMBL" id="RYR78417.1"/>
    </source>
</evidence>
<keyword evidence="2" id="KW-1185">Reference proteome</keyword>
<dbReference type="Proteomes" id="UP000289738">
    <property type="component" value="Chromosome A01"/>
</dbReference>
<evidence type="ECO:0000313" key="2">
    <source>
        <dbReference type="Proteomes" id="UP000289738"/>
    </source>
</evidence>
<gene>
    <name evidence="1" type="ORF">Ahy_A01g003214</name>
</gene>
<dbReference type="AlphaFoldDB" id="A0A445ESV1"/>
<reference evidence="1 2" key="1">
    <citation type="submission" date="2019-01" db="EMBL/GenBank/DDBJ databases">
        <title>Sequencing of cultivated peanut Arachis hypogaea provides insights into genome evolution and oil improvement.</title>
        <authorList>
            <person name="Chen X."/>
        </authorList>
    </citation>
    <scope>NUCLEOTIDE SEQUENCE [LARGE SCALE GENOMIC DNA]</scope>
    <source>
        <strain evidence="2">cv. Fuhuasheng</strain>
        <tissue evidence="1">Leaves</tissue>
    </source>
</reference>
<accession>A0A445ESV1</accession>
<proteinExistence type="predicted"/>
<sequence>MARGSKQKLLVVINGASTIEMQLAEEKNEFIPILIFFKTLKFFCLILQTPKEVKNDLSEKEKEIEQQKRTKFCKACKQYANHDSHNFPTKTSS</sequence>
<protein>
    <submittedName>
        <fullName evidence="1">Uncharacterized protein</fullName>
    </submittedName>
</protein>
<name>A0A445ESV1_ARAHY</name>
<organism evidence="1 2">
    <name type="scientific">Arachis hypogaea</name>
    <name type="common">Peanut</name>
    <dbReference type="NCBI Taxonomy" id="3818"/>
    <lineage>
        <taxon>Eukaryota</taxon>
        <taxon>Viridiplantae</taxon>
        <taxon>Streptophyta</taxon>
        <taxon>Embryophyta</taxon>
        <taxon>Tracheophyta</taxon>
        <taxon>Spermatophyta</taxon>
        <taxon>Magnoliopsida</taxon>
        <taxon>eudicotyledons</taxon>
        <taxon>Gunneridae</taxon>
        <taxon>Pentapetalae</taxon>
        <taxon>rosids</taxon>
        <taxon>fabids</taxon>
        <taxon>Fabales</taxon>
        <taxon>Fabaceae</taxon>
        <taxon>Papilionoideae</taxon>
        <taxon>50 kb inversion clade</taxon>
        <taxon>dalbergioids sensu lato</taxon>
        <taxon>Dalbergieae</taxon>
        <taxon>Pterocarpus clade</taxon>
        <taxon>Arachis</taxon>
    </lineage>
</organism>
<comment type="caution">
    <text evidence="1">The sequence shown here is derived from an EMBL/GenBank/DDBJ whole genome shotgun (WGS) entry which is preliminary data.</text>
</comment>